<sequence length="37" mass="3941">KALGTGQTSTAHLGRGKGWRVVGICHSFLHISSRHLA</sequence>
<dbReference type="Proteomes" id="UP000265520">
    <property type="component" value="Unassembled WGS sequence"/>
</dbReference>
<protein>
    <submittedName>
        <fullName evidence="1">Uncharacterized protein</fullName>
    </submittedName>
</protein>
<dbReference type="AlphaFoldDB" id="A0A392VSP8"/>
<dbReference type="EMBL" id="LXQA011258496">
    <property type="protein sequence ID" value="MCI90937.1"/>
    <property type="molecule type" value="Genomic_DNA"/>
</dbReference>
<accession>A0A392VSP8</accession>
<reference evidence="1 2" key="1">
    <citation type="journal article" date="2018" name="Front. Plant Sci.">
        <title>Red Clover (Trifolium pratense) and Zigzag Clover (T. medium) - A Picture of Genomic Similarities and Differences.</title>
        <authorList>
            <person name="Dluhosova J."/>
            <person name="Istvanek J."/>
            <person name="Nedelnik J."/>
            <person name="Repkova J."/>
        </authorList>
    </citation>
    <scope>NUCLEOTIDE SEQUENCE [LARGE SCALE GENOMIC DNA]</scope>
    <source>
        <strain evidence="2">cv. 10/8</strain>
        <tissue evidence="1">Leaf</tissue>
    </source>
</reference>
<organism evidence="1 2">
    <name type="scientific">Trifolium medium</name>
    <dbReference type="NCBI Taxonomy" id="97028"/>
    <lineage>
        <taxon>Eukaryota</taxon>
        <taxon>Viridiplantae</taxon>
        <taxon>Streptophyta</taxon>
        <taxon>Embryophyta</taxon>
        <taxon>Tracheophyta</taxon>
        <taxon>Spermatophyta</taxon>
        <taxon>Magnoliopsida</taxon>
        <taxon>eudicotyledons</taxon>
        <taxon>Gunneridae</taxon>
        <taxon>Pentapetalae</taxon>
        <taxon>rosids</taxon>
        <taxon>fabids</taxon>
        <taxon>Fabales</taxon>
        <taxon>Fabaceae</taxon>
        <taxon>Papilionoideae</taxon>
        <taxon>50 kb inversion clade</taxon>
        <taxon>NPAAA clade</taxon>
        <taxon>Hologalegina</taxon>
        <taxon>IRL clade</taxon>
        <taxon>Trifolieae</taxon>
        <taxon>Trifolium</taxon>
    </lineage>
</organism>
<comment type="caution">
    <text evidence="1">The sequence shown here is derived from an EMBL/GenBank/DDBJ whole genome shotgun (WGS) entry which is preliminary data.</text>
</comment>
<proteinExistence type="predicted"/>
<evidence type="ECO:0000313" key="2">
    <source>
        <dbReference type="Proteomes" id="UP000265520"/>
    </source>
</evidence>
<feature type="non-terminal residue" evidence="1">
    <location>
        <position position="1"/>
    </location>
</feature>
<name>A0A392VSP8_9FABA</name>
<evidence type="ECO:0000313" key="1">
    <source>
        <dbReference type="EMBL" id="MCI90937.1"/>
    </source>
</evidence>
<keyword evidence="2" id="KW-1185">Reference proteome</keyword>
<feature type="non-terminal residue" evidence="1">
    <location>
        <position position="37"/>
    </location>
</feature>